<keyword evidence="1" id="KW-1133">Transmembrane helix</keyword>
<protein>
    <submittedName>
        <fullName evidence="2">Uncharacterized protein</fullName>
    </submittedName>
</protein>
<dbReference type="Proteomes" id="UP000712281">
    <property type="component" value="Unassembled WGS sequence"/>
</dbReference>
<organism evidence="2">
    <name type="scientific">Brassica cretica</name>
    <name type="common">Mustard</name>
    <dbReference type="NCBI Taxonomy" id="69181"/>
    <lineage>
        <taxon>Eukaryota</taxon>
        <taxon>Viridiplantae</taxon>
        <taxon>Streptophyta</taxon>
        <taxon>Embryophyta</taxon>
        <taxon>Tracheophyta</taxon>
        <taxon>Spermatophyta</taxon>
        <taxon>Magnoliopsida</taxon>
        <taxon>eudicotyledons</taxon>
        <taxon>Gunneridae</taxon>
        <taxon>Pentapetalae</taxon>
        <taxon>rosids</taxon>
        <taxon>malvids</taxon>
        <taxon>Brassicales</taxon>
        <taxon>Brassicaceae</taxon>
        <taxon>Brassiceae</taxon>
        <taxon>Brassica</taxon>
    </lineage>
</organism>
<proteinExistence type="predicted"/>
<evidence type="ECO:0000313" key="3">
    <source>
        <dbReference type="EMBL" id="KAF2607858.1"/>
    </source>
</evidence>
<keyword evidence="1" id="KW-0472">Membrane</keyword>
<name>A0A8S9KPY3_BRACR</name>
<sequence>MAPLCSINTVYYKPFATTRYIPALLLGGNGIKSWFEAHPSPWAAFIIIFSPGVLAFCLNFSIFYVIHSTTAVTFNFAGNLKEVKQNQEAALSMYLRGFRLTNKAI</sequence>
<comment type="caution">
    <text evidence="2">The sequence shown here is derived from an EMBL/GenBank/DDBJ whole genome shotgun (WGS) entry which is preliminary data.</text>
</comment>
<evidence type="ECO:0000256" key="1">
    <source>
        <dbReference type="SAM" id="Phobius"/>
    </source>
</evidence>
<dbReference type="EMBL" id="QGKW02000276">
    <property type="protein sequence ID" value="KAF2607858.1"/>
    <property type="molecule type" value="Genomic_DNA"/>
</dbReference>
<dbReference type="AlphaFoldDB" id="A0A8S9KPY3"/>
<reference evidence="2" key="1">
    <citation type="submission" date="2019-12" db="EMBL/GenBank/DDBJ databases">
        <title>Genome sequencing and annotation of Brassica cretica.</title>
        <authorList>
            <person name="Studholme D.J."/>
            <person name="Sarris P.F."/>
        </authorList>
    </citation>
    <scope>NUCLEOTIDE SEQUENCE</scope>
    <source>
        <strain evidence="3">PFS-001/15</strain>
        <strain evidence="2">PFS-102/07</strain>
        <tissue evidence="2">Leaf</tissue>
    </source>
</reference>
<dbReference type="EMBL" id="QGKY02000164">
    <property type="protein sequence ID" value="KAF2595376.1"/>
    <property type="molecule type" value="Genomic_DNA"/>
</dbReference>
<evidence type="ECO:0000313" key="2">
    <source>
        <dbReference type="EMBL" id="KAF2595376.1"/>
    </source>
</evidence>
<feature type="transmembrane region" description="Helical" evidence="1">
    <location>
        <begin position="42"/>
        <end position="66"/>
    </location>
</feature>
<gene>
    <name evidence="3" type="ORF">F2Q68_00045413</name>
    <name evidence="2" type="ORF">F2Q70_00044463</name>
</gene>
<keyword evidence="1" id="KW-0812">Transmembrane</keyword>
<accession>A0A8S9KPY3</accession>